<dbReference type="PANTHER" id="PTHR30469:SF15">
    <property type="entry name" value="HLYD FAMILY OF SECRETION PROTEINS"/>
    <property type="match status" value="1"/>
</dbReference>
<dbReference type="RefSeq" id="WP_143184941.1">
    <property type="nucleotide sequence ID" value="NZ_FQYR01000006.1"/>
</dbReference>
<dbReference type="Pfam" id="PF25967">
    <property type="entry name" value="RND-MFP_C"/>
    <property type="match status" value="1"/>
</dbReference>
<comment type="similarity">
    <text evidence="2">Belongs to the membrane fusion protein (MFP) (TC 8.A.1) family.</text>
</comment>
<dbReference type="Gene3D" id="2.40.420.20">
    <property type="match status" value="1"/>
</dbReference>
<dbReference type="SUPFAM" id="SSF111369">
    <property type="entry name" value="HlyD-like secretion proteins"/>
    <property type="match status" value="1"/>
</dbReference>
<evidence type="ECO:0000259" key="7">
    <source>
        <dbReference type="Pfam" id="PF25954"/>
    </source>
</evidence>
<evidence type="ECO:0000256" key="2">
    <source>
        <dbReference type="ARBA" id="ARBA00009477"/>
    </source>
</evidence>
<name>A0A1M6QFQ1_9BACT</name>
<dbReference type="GO" id="GO:0015562">
    <property type="term" value="F:efflux transmembrane transporter activity"/>
    <property type="evidence" value="ECO:0007669"/>
    <property type="project" value="TreeGrafter"/>
</dbReference>
<dbReference type="NCBIfam" id="TIGR01730">
    <property type="entry name" value="RND_mfp"/>
    <property type="match status" value="1"/>
</dbReference>
<evidence type="ECO:0000313" key="9">
    <source>
        <dbReference type="EMBL" id="SHK19082.1"/>
    </source>
</evidence>
<evidence type="ECO:0000259" key="8">
    <source>
        <dbReference type="Pfam" id="PF25967"/>
    </source>
</evidence>
<feature type="domain" description="Multidrug resistance protein MdtA-like barrel-sandwich hybrid" evidence="6">
    <location>
        <begin position="73"/>
        <end position="205"/>
    </location>
</feature>
<proteinExistence type="inferred from homology"/>
<dbReference type="Proteomes" id="UP000184510">
    <property type="component" value="Unassembled WGS sequence"/>
</dbReference>
<dbReference type="InterPro" id="IPR058625">
    <property type="entry name" value="MdtA-like_BSH"/>
</dbReference>
<evidence type="ECO:0000259" key="6">
    <source>
        <dbReference type="Pfam" id="PF25917"/>
    </source>
</evidence>
<dbReference type="InterPro" id="IPR058792">
    <property type="entry name" value="Beta-barrel_RND_2"/>
</dbReference>
<feature type="coiled-coil region" evidence="4">
    <location>
        <begin position="98"/>
        <end position="175"/>
    </location>
</feature>
<feature type="signal peptide" evidence="5">
    <location>
        <begin position="1"/>
        <end position="37"/>
    </location>
</feature>
<dbReference type="Gene3D" id="2.40.30.170">
    <property type="match status" value="1"/>
</dbReference>
<comment type="subcellular location">
    <subcellularLocation>
        <location evidence="1">Cell envelope</location>
    </subcellularLocation>
</comment>
<gene>
    <name evidence="9" type="ORF">SAMN02745181_3386</name>
</gene>
<evidence type="ECO:0000256" key="4">
    <source>
        <dbReference type="SAM" id="Coils"/>
    </source>
</evidence>
<dbReference type="Gene3D" id="1.10.287.470">
    <property type="entry name" value="Helix hairpin bin"/>
    <property type="match status" value="1"/>
</dbReference>
<keyword evidence="10" id="KW-1185">Reference proteome</keyword>
<protein>
    <submittedName>
        <fullName evidence="9">RND family efflux transporter, MFP subunit</fullName>
    </submittedName>
</protein>
<keyword evidence="4" id="KW-0175">Coiled coil</keyword>
<evidence type="ECO:0000256" key="5">
    <source>
        <dbReference type="SAM" id="SignalP"/>
    </source>
</evidence>
<sequence>MIEHPHPASHQSPQTRRVRHLALLAITSACLAAPSLAQEKPKPVVVTKAEKLEGLESKITLTGTVTSPRRSRLSSRTDGLINKLNVDSGHTVKKGDVLMELDTKLGELALSLIEAEQEQAEIELANAKRLVDEAESLAKSGAFPKSEAITLSTNLRIAEAKLKQLKVRKGLQEERIARHKLVAPFDGIIGQKLSEAGEWVATGTPVLELVEMTNLRFDIQVPQEFIGRVKNAESALITLDAFPNKALEAKLSYVVPVKNAISRTFLTRLSISDPDSIAGPGMSGTATLAAHHKNGLAVQIPRDAVVRFPDGSAKVWIVQQSDSGSKVVSRIIKTTGELGVMAKVIEGLNGGETLVLKGNEGLQDNQAVNILPEKESTK</sequence>
<dbReference type="PANTHER" id="PTHR30469">
    <property type="entry name" value="MULTIDRUG RESISTANCE PROTEIN MDTA"/>
    <property type="match status" value="1"/>
</dbReference>
<dbReference type="InterPro" id="IPR006143">
    <property type="entry name" value="RND_pump_MFP"/>
</dbReference>
<evidence type="ECO:0000256" key="1">
    <source>
        <dbReference type="ARBA" id="ARBA00004196"/>
    </source>
</evidence>
<evidence type="ECO:0000313" key="10">
    <source>
        <dbReference type="Proteomes" id="UP000184510"/>
    </source>
</evidence>
<feature type="domain" description="CusB-like beta-barrel" evidence="7">
    <location>
        <begin position="219"/>
        <end position="291"/>
    </location>
</feature>
<dbReference type="InterPro" id="IPR058627">
    <property type="entry name" value="MdtA-like_C"/>
</dbReference>
<feature type="chain" id="PRO_5011957679" evidence="5">
    <location>
        <begin position="38"/>
        <end position="378"/>
    </location>
</feature>
<dbReference type="InParanoid" id="A0A1M6QFQ1"/>
<organism evidence="9 10">
    <name type="scientific">Rubritalea squalenifaciens DSM 18772</name>
    <dbReference type="NCBI Taxonomy" id="1123071"/>
    <lineage>
        <taxon>Bacteria</taxon>
        <taxon>Pseudomonadati</taxon>
        <taxon>Verrucomicrobiota</taxon>
        <taxon>Verrucomicrobiia</taxon>
        <taxon>Verrucomicrobiales</taxon>
        <taxon>Rubritaleaceae</taxon>
        <taxon>Rubritalea</taxon>
    </lineage>
</organism>
<keyword evidence="3" id="KW-0813">Transport</keyword>
<dbReference type="STRING" id="1123071.SAMN02745181_3386"/>
<dbReference type="Pfam" id="PF25917">
    <property type="entry name" value="BSH_RND"/>
    <property type="match status" value="1"/>
</dbReference>
<evidence type="ECO:0000256" key="3">
    <source>
        <dbReference type="ARBA" id="ARBA00022448"/>
    </source>
</evidence>
<dbReference type="EMBL" id="FQYR01000006">
    <property type="protein sequence ID" value="SHK19082.1"/>
    <property type="molecule type" value="Genomic_DNA"/>
</dbReference>
<dbReference type="Gene3D" id="2.40.50.100">
    <property type="match status" value="1"/>
</dbReference>
<dbReference type="GO" id="GO:1990281">
    <property type="term" value="C:efflux pump complex"/>
    <property type="evidence" value="ECO:0007669"/>
    <property type="project" value="TreeGrafter"/>
</dbReference>
<reference evidence="9 10" key="1">
    <citation type="submission" date="2016-11" db="EMBL/GenBank/DDBJ databases">
        <authorList>
            <person name="Jaros S."/>
            <person name="Januszkiewicz K."/>
            <person name="Wedrychowicz H."/>
        </authorList>
    </citation>
    <scope>NUCLEOTIDE SEQUENCE [LARGE SCALE GENOMIC DNA]</scope>
    <source>
        <strain evidence="9 10">DSM 18772</strain>
    </source>
</reference>
<feature type="domain" description="Multidrug resistance protein MdtA-like C-terminal permuted SH3" evidence="8">
    <location>
        <begin position="297"/>
        <end position="358"/>
    </location>
</feature>
<accession>A0A1M6QFQ1</accession>
<dbReference type="AlphaFoldDB" id="A0A1M6QFQ1"/>
<keyword evidence="5" id="KW-0732">Signal</keyword>
<dbReference type="OrthoDB" id="9778236at2"/>
<dbReference type="Pfam" id="PF25954">
    <property type="entry name" value="Beta-barrel_RND_2"/>
    <property type="match status" value="1"/>
</dbReference>